<evidence type="ECO:0000313" key="4">
    <source>
        <dbReference type="EMBL" id="PKA52221.1"/>
    </source>
</evidence>
<keyword evidence="5" id="KW-1185">Reference proteome</keyword>
<evidence type="ECO:0000256" key="1">
    <source>
        <dbReference type="ARBA" id="ARBA00022737"/>
    </source>
</evidence>
<dbReference type="STRING" id="1088818.A0A2I0A9L6"/>
<comment type="similarity">
    <text evidence="2">Belongs to the PPR family. PCMP-E subfamily.</text>
</comment>
<feature type="repeat" description="PPR" evidence="3">
    <location>
        <begin position="114"/>
        <end position="148"/>
    </location>
</feature>
<dbReference type="InterPro" id="IPR011990">
    <property type="entry name" value="TPR-like_helical_dom_sf"/>
</dbReference>
<dbReference type="EC" id="3.6.4.12" evidence="4"/>
<dbReference type="InterPro" id="IPR002885">
    <property type="entry name" value="PPR_rpt"/>
</dbReference>
<feature type="repeat" description="PPR" evidence="3">
    <location>
        <begin position="416"/>
        <end position="450"/>
    </location>
</feature>
<dbReference type="Pfam" id="PF13041">
    <property type="entry name" value="PPR_2"/>
    <property type="match status" value="2"/>
</dbReference>
<dbReference type="GO" id="GO:0003723">
    <property type="term" value="F:RNA binding"/>
    <property type="evidence" value="ECO:0007669"/>
    <property type="project" value="InterPro"/>
</dbReference>
<dbReference type="OrthoDB" id="185373at2759"/>
<dbReference type="EMBL" id="KZ452008">
    <property type="protein sequence ID" value="PKA52221.1"/>
    <property type="molecule type" value="Genomic_DNA"/>
</dbReference>
<dbReference type="GO" id="GO:0009451">
    <property type="term" value="P:RNA modification"/>
    <property type="evidence" value="ECO:0007669"/>
    <property type="project" value="InterPro"/>
</dbReference>
<dbReference type="GO" id="GO:0003678">
    <property type="term" value="F:DNA helicase activity"/>
    <property type="evidence" value="ECO:0007669"/>
    <property type="project" value="UniProtKB-EC"/>
</dbReference>
<dbReference type="PROSITE" id="PS51375">
    <property type="entry name" value="PPR"/>
    <property type="match status" value="5"/>
</dbReference>
<protein>
    <submittedName>
        <fullName evidence="4">Pentatricopeptide repeat-containing protein</fullName>
        <ecNumber evidence="4">3.6.4.12</ecNumber>
    </submittedName>
</protein>
<reference evidence="4 5" key="1">
    <citation type="journal article" date="2017" name="Nature">
        <title>The Apostasia genome and the evolution of orchids.</title>
        <authorList>
            <person name="Zhang G.Q."/>
            <person name="Liu K.W."/>
            <person name="Li Z."/>
            <person name="Lohaus R."/>
            <person name="Hsiao Y.Y."/>
            <person name="Niu S.C."/>
            <person name="Wang J.Y."/>
            <person name="Lin Y.C."/>
            <person name="Xu Q."/>
            <person name="Chen L.J."/>
            <person name="Yoshida K."/>
            <person name="Fujiwara S."/>
            <person name="Wang Z.W."/>
            <person name="Zhang Y.Q."/>
            <person name="Mitsuda N."/>
            <person name="Wang M."/>
            <person name="Liu G.H."/>
            <person name="Pecoraro L."/>
            <person name="Huang H.X."/>
            <person name="Xiao X.J."/>
            <person name="Lin M."/>
            <person name="Wu X.Y."/>
            <person name="Wu W.L."/>
            <person name="Chen Y.Y."/>
            <person name="Chang S.B."/>
            <person name="Sakamoto S."/>
            <person name="Ohme-Takagi M."/>
            <person name="Yagi M."/>
            <person name="Zeng S.J."/>
            <person name="Shen C.Y."/>
            <person name="Yeh C.M."/>
            <person name="Luo Y.B."/>
            <person name="Tsai W.C."/>
            <person name="Van de Peer Y."/>
            <person name="Liu Z.J."/>
        </authorList>
    </citation>
    <scope>NUCLEOTIDE SEQUENCE [LARGE SCALE GENOMIC DNA]</scope>
    <source>
        <strain evidence="5">cv. Shenzhen</strain>
        <tissue evidence="4">Stem</tissue>
    </source>
</reference>
<gene>
    <name evidence="4" type="primary">PCMP-E4</name>
    <name evidence="4" type="ORF">AXF42_Ash010117</name>
</gene>
<dbReference type="SUPFAM" id="SSF48452">
    <property type="entry name" value="TPR-like"/>
    <property type="match status" value="1"/>
</dbReference>
<dbReference type="Pfam" id="PF20431">
    <property type="entry name" value="E_motif"/>
    <property type="match status" value="1"/>
</dbReference>
<dbReference type="InterPro" id="IPR046848">
    <property type="entry name" value="E_motif"/>
</dbReference>
<keyword evidence="4" id="KW-0378">Hydrolase</keyword>
<dbReference type="Gene3D" id="1.25.40.10">
    <property type="entry name" value="Tetratricopeptide repeat domain"/>
    <property type="match status" value="5"/>
</dbReference>
<dbReference type="FunFam" id="1.25.40.10:FF:001535">
    <property type="entry name" value="Putative pentatricopeptide repeat-containing protein, mitochondrial"/>
    <property type="match status" value="1"/>
</dbReference>
<keyword evidence="1" id="KW-0677">Repeat</keyword>
<feature type="repeat" description="PPR" evidence="3">
    <location>
        <begin position="287"/>
        <end position="317"/>
    </location>
</feature>
<dbReference type="FunFam" id="1.25.40.10:FF:000090">
    <property type="entry name" value="Pentatricopeptide repeat-containing protein, chloroplastic"/>
    <property type="match status" value="1"/>
</dbReference>
<dbReference type="AlphaFoldDB" id="A0A2I0A9L6"/>
<dbReference type="InterPro" id="IPR046960">
    <property type="entry name" value="PPR_At4g14850-like_plant"/>
</dbReference>
<proteinExistence type="inferred from homology"/>
<feature type="repeat" description="PPR" evidence="3">
    <location>
        <begin position="215"/>
        <end position="245"/>
    </location>
</feature>
<evidence type="ECO:0000256" key="2">
    <source>
        <dbReference type="ARBA" id="ARBA00061659"/>
    </source>
</evidence>
<dbReference type="GO" id="GO:0016787">
    <property type="term" value="F:hydrolase activity"/>
    <property type="evidence" value="ECO:0007669"/>
    <property type="project" value="UniProtKB-KW"/>
</dbReference>
<dbReference type="Proteomes" id="UP000236161">
    <property type="component" value="Unassembled WGS sequence"/>
</dbReference>
<organism evidence="4 5">
    <name type="scientific">Apostasia shenzhenica</name>
    <dbReference type="NCBI Taxonomy" id="1088818"/>
    <lineage>
        <taxon>Eukaryota</taxon>
        <taxon>Viridiplantae</taxon>
        <taxon>Streptophyta</taxon>
        <taxon>Embryophyta</taxon>
        <taxon>Tracheophyta</taxon>
        <taxon>Spermatophyta</taxon>
        <taxon>Magnoliopsida</taxon>
        <taxon>Liliopsida</taxon>
        <taxon>Asparagales</taxon>
        <taxon>Orchidaceae</taxon>
        <taxon>Apostasioideae</taxon>
        <taxon>Apostasia</taxon>
    </lineage>
</organism>
<name>A0A2I0A9L6_9ASPA</name>
<dbReference type="PANTHER" id="PTHR47926:SF525">
    <property type="entry name" value="EMB2261"/>
    <property type="match status" value="1"/>
</dbReference>
<feature type="repeat" description="PPR" evidence="3">
    <location>
        <begin position="318"/>
        <end position="352"/>
    </location>
</feature>
<dbReference type="PANTHER" id="PTHR47926">
    <property type="entry name" value="PENTATRICOPEPTIDE REPEAT-CONTAINING PROTEIN"/>
    <property type="match status" value="1"/>
</dbReference>
<dbReference type="NCBIfam" id="TIGR00756">
    <property type="entry name" value="PPR"/>
    <property type="match status" value="4"/>
</dbReference>
<sequence>MNQFRTYPTASSSLELQSKFLRICDSGDLSAAFFFLNSTDRARLPPKPVIFASLLRASTRSFSFRLGLQIHTHIFKSGLQSDRFVGNSLLALYFKLCPSISVTRQVFGSLPVKDVVSWTSMVSGYVRAGKPIEALRMFISMSDFGVDPNAFTLSSAIKACAELENPDLGRCFHGKVMVIGFKSNRVISSSLVDLYGRSSFVDDARKVFDEMPDPDPICWTSLISALTRNDRFEEALGFFRSMLKKINEFIPDEFLLGTILSALGNLGKSRQGKEAHSKVITSSLSGNVVVESSLVDMYSKCGLVDLARQVFDRMPHRNAVSWCALLGGYCQSGNYNTVIDIFREMDLEDYDYCFGSVLRSCTSLSAVMLGKELHCYFLKTRSWKNVVVESALIDLYAKCGLVDYAHRVFVAASTRNLITWNAMICGFAQNGRADRALEVFDEMLKRGWRPDYVTFVAVLFACSHKGMVEEGKKSFRSMTKDYGIEPGIEHYSCMVDLLSRAGMLEEAETLILSSSHRDDSSLWAALLGACATHSSAELAERVAKKMIELEPRYHLSYILLANVYKSVGRWNDALEIRGLMRKRGARKEAGKSWIGSAYRKNSACSNSTDSFSIASSECEDFTAGRVAFS</sequence>
<evidence type="ECO:0000256" key="3">
    <source>
        <dbReference type="PROSITE-ProRule" id="PRU00708"/>
    </source>
</evidence>
<accession>A0A2I0A9L6</accession>
<evidence type="ECO:0000313" key="5">
    <source>
        <dbReference type="Proteomes" id="UP000236161"/>
    </source>
</evidence>
<dbReference type="FunFam" id="1.25.40.10:FF:000285">
    <property type="entry name" value="Pentatricopeptide repeat-containing protein, chloroplastic"/>
    <property type="match status" value="1"/>
</dbReference>
<dbReference type="Pfam" id="PF01535">
    <property type="entry name" value="PPR"/>
    <property type="match status" value="6"/>
</dbReference>